<organism evidence="1 2">
    <name type="scientific">Lepraria finkii</name>
    <dbReference type="NCBI Taxonomy" id="1340010"/>
    <lineage>
        <taxon>Eukaryota</taxon>
        <taxon>Fungi</taxon>
        <taxon>Dikarya</taxon>
        <taxon>Ascomycota</taxon>
        <taxon>Pezizomycotina</taxon>
        <taxon>Lecanoromycetes</taxon>
        <taxon>OSLEUM clade</taxon>
        <taxon>Lecanoromycetidae</taxon>
        <taxon>Lecanorales</taxon>
        <taxon>Lecanorineae</taxon>
        <taxon>Stereocaulaceae</taxon>
        <taxon>Lepraria</taxon>
    </lineage>
</organism>
<dbReference type="Proteomes" id="UP001590951">
    <property type="component" value="Unassembled WGS sequence"/>
</dbReference>
<evidence type="ECO:0000313" key="2">
    <source>
        <dbReference type="Proteomes" id="UP001590951"/>
    </source>
</evidence>
<reference evidence="1 2" key="1">
    <citation type="submission" date="2024-09" db="EMBL/GenBank/DDBJ databases">
        <title>Rethinking Asexuality: The Enigmatic Case of Functional Sexual Genes in Lepraria (Stereocaulaceae).</title>
        <authorList>
            <person name="Doellman M."/>
            <person name="Sun Y."/>
            <person name="Barcenas-Pena A."/>
            <person name="Lumbsch H.T."/>
            <person name="Grewe F."/>
        </authorList>
    </citation>
    <scope>NUCLEOTIDE SEQUENCE [LARGE SCALE GENOMIC DNA]</scope>
    <source>
        <strain evidence="1 2">Grewe 0041</strain>
    </source>
</reference>
<name>A0ABR4BBU6_9LECA</name>
<evidence type="ECO:0000313" key="1">
    <source>
        <dbReference type="EMBL" id="KAL2055295.1"/>
    </source>
</evidence>
<dbReference type="EMBL" id="JBHFEH010000012">
    <property type="protein sequence ID" value="KAL2055295.1"/>
    <property type="molecule type" value="Genomic_DNA"/>
</dbReference>
<comment type="caution">
    <text evidence="1">The sequence shown here is derived from an EMBL/GenBank/DDBJ whole genome shotgun (WGS) entry which is preliminary data.</text>
</comment>
<evidence type="ECO:0008006" key="3">
    <source>
        <dbReference type="Google" id="ProtNLM"/>
    </source>
</evidence>
<protein>
    <recommendedName>
        <fullName evidence="3">Fungal N-terminal domain-containing protein</fullName>
    </recommendedName>
</protein>
<keyword evidence="2" id="KW-1185">Reference proteome</keyword>
<sequence>MADLLSVTANIIAVIHLTASAIKCIRDLRHASKDCSEILVEICATSGILFALRDSISQARDDQTWQATIQWLGVLRMSVIADWTDQPSQESWQNISMAIQETGS</sequence>
<gene>
    <name evidence="1" type="ORF">ABVK25_004633</name>
</gene>
<proteinExistence type="predicted"/>
<accession>A0ABR4BBU6</accession>